<dbReference type="PANTHER" id="PTHR46769:SF2">
    <property type="entry name" value="FIBROCYSTIN-L ISOFORM 2 PRECURSOR-RELATED"/>
    <property type="match status" value="1"/>
</dbReference>
<gene>
    <name evidence="3" type="ORF">IT779_16695</name>
</gene>
<evidence type="ECO:0000313" key="3">
    <source>
        <dbReference type="EMBL" id="MBH0777916.1"/>
    </source>
</evidence>
<evidence type="ECO:0000313" key="4">
    <source>
        <dbReference type="Proteomes" id="UP000655751"/>
    </source>
</evidence>
<dbReference type="PANTHER" id="PTHR46769">
    <property type="entry name" value="POLYCYSTIC KIDNEY AND HEPATIC DISEASE 1 (AUTOSOMAL RECESSIVE)-LIKE 1"/>
    <property type="match status" value="1"/>
</dbReference>
<dbReference type="Proteomes" id="UP000655751">
    <property type="component" value="Unassembled WGS sequence"/>
</dbReference>
<dbReference type="RefSeq" id="WP_196150233.1">
    <property type="nucleotide sequence ID" value="NZ_JADMLG010000006.1"/>
</dbReference>
<dbReference type="InterPro" id="IPR014756">
    <property type="entry name" value="Ig_E-set"/>
</dbReference>
<evidence type="ECO:0000259" key="2">
    <source>
        <dbReference type="SMART" id="SM00429"/>
    </source>
</evidence>
<dbReference type="InterPro" id="IPR002909">
    <property type="entry name" value="IPT_dom"/>
</dbReference>
<dbReference type="GO" id="GO:0005975">
    <property type="term" value="P:carbohydrate metabolic process"/>
    <property type="evidence" value="ECO:0007669"/>
    <property type="project" value="UniProtKB-ARBA"/>
</dbReference>
<dbReference type="CDD" id="cd00102">
    <property type="entry name" value="IPT"/>
    <property type="match status" value="4"/>
</dbReference>
<dbReference type="AlphaFoldDB" id="A0A931ICA9"/>
<accession>A0A931ICA9</accession>
<keyword evidence="1" id="KW-0732">Signal</keyword>
<comment type="caution">
    <text evidence="3">The sequence shown here is derived from an EMBL/GenBank/DDBJ whole genome shotgun (WGS) entry which is preliminary data.</text>
</comment>
<organism evidence="3 4">
    <name type="scientific">Nocardia bovistercoris</name>
    <dbReference type="NCBI Taxonomy" id="2785916"/>
    <lineage>
        <taxon>Bacteria</taxon>
        <taxon>Bacillati</taxon>
        <taxon>Actinomycetota</taxon>
        <taxon>Actinomycetes</taxon>
        <taxon>Mycobacteriales</taxon>
        <taxon>Nocardiaceae</taxon>
        <taxon>Nocardia</taxon>
    </lineage>
</organism>
<feature type="domain" description="IPT/TIG" evidence="2">
    <location>
        <begin position="249"/>
        <end position="330"/>
    </location>
</feature>
<keyword evidence="4" id="KW-1185">Reference proteome</keyword>
<sequence>MPPTITALNPSSGPPAGNNTVVITGTGFTGPASVFFGGTATTFTINSTTQITAIAPAGTGTVQVTVVTPDGVSAGFPYFYAGPPTLSGANPTQGPSTGGTAVTLTGTNLGGATAVRFGTTPATSFTVVSATQITAVAPSGTGSVQITVVTGGGTSNGVAFSYVVGPQLTGVNPNSGPLAGGTAVTLTGTNFTGATAVRFGTTPATSFTVVSATQITAVAPAGSAGAVDVTVVTPGGAATLAKSFFYLDIPALSGISPSAGPLAGGTTVTLTGTGLSGVTAVRFGTTPATSFTAVSTTQVTAVAPAGSAGTVGVSVVTPGGTTNTVAYTYMPVATITVLTPDVGPVTGGTIVTITGANLAQTASVLFGATSAGFTVFSDNQIVTNVPAGSAGPVAVTVVTPGGTSAAATYTRIAPPAI</sequence>
<reference evidence="3" key="1">
    <citation type="submission" date="2020-11" db="EMBL/GenBank/DDBJ databases">
        <title>Nocardia NEAU-351.nov., a novel actinomycete isolated from the cow dung.</title>
        <authorList>
            <person name="Zhang X."/>
        </authorList>
    </citation>
    <scope>NUCLEOTIDE SEQUENCE</scope>
    <source>
        <strain evidence="3">NEAU-351</strain>
    </source>
</reference>
<feature type="domain" description="IPT/TIG" evidence="2">
    <location>
        <begin position="2"/>
        <end position="81"/>
    </location>
</feature>
<dbReference type="SUPFAM" id="SSF81296">
    <property type="entry name" value="E set domains"/>
    <property type="match status" value="5"/>
</dbReference>
<feature type="domain" description="IPT/TIG" evidence="2">
    <location>
        <begin position="332"/>
        <end position="410"/>
    </location>
</feature>
<dbReference type="Pfam" id="PF01833">
    <property type="entry name" value="TIG"/>
    <property type="match status" value="5"/>
</dbReference>
<proteinExistence type="predicted"/>
<evidence type="ECO:0000256" key="1">
    <source>
        <dbReference type="ARBA" id="ARBA00022729"/>
    </source>
</evidence>
<dbReference type="InterPro" id="IPR017868">
    <property type="entry name" value="Filamin/ABP280_repeat-like"/>
</dbReference>
<feature type="domain" description="IPT/TIG" evidence="2">
    <location>
        <begin position="83"/>
        <end position="163"/>
    </location>
</feature>
<dbReference type="EMBL" id="JADMLG010000006">
    <property type="protein sequence ID" value="MBH0777916.1"/>
    <property type="molecule type" value="Genomic_DNA"/>
</dbReference>
<dbReference type="Gene3D" id="2.60.40.10">
    <property type="entry name" value="Immunoglobulins"/>
    <property type="match status" value="5"/>
</dbReference>
<dbReference type="InterPro" id="IPR052387">
    <property type="entry name" value="Fibrocystin"/>
</dbReference>
<dbReference type="PROSITE" id="PS50194">
    <property type="entry name" value="FILAMIN_REPEAT"/>
    <property type="match status" value="1"/>
</dbReference>
<feature type="domain" description="IPT/TIG" evidence="2">
    <location>
        <begin position="165"/>
        <end position="247"/>
    </location>
</feature>
<name>A0A931ICA9_9NOCA</name>
<dbReference type="InterPro" id="IPR013783">
    <property type="entry name" value="Ig-like_fold"/>
</dbReference>
<dbReference type="SMART" id="SM00429">
    <property type="entry name" value="IPT"/>
    <property type="match status" value="5"/>
</dbReference>
<protein>
    <submittedName>
        <fullName evidence="3">IPT/TIG domain-containing protein</fullName>
    </submittedName>
</protein>